<evidence type="ECO:0000313" key="5">
    <source>
        <dbReference type="Proteomes" id="UP000193925"/>
    </source>
</evidence>
<dbReference type="EMBL" id="CCCS020000023">
    <property type="protein sequence ID" value="CDQ09483.1"/>
    <property type="molecule type" value="Genomic_DNA"/>
</dbReference>
<sequence>MKTRIDSPQRDRWALLRFAIIGPLLAAPPAPGELAPALEALAARTWRHPLTGEPVQFGFSTLERWYYTVRAAVNPVITLRNRLRSNVGQFPSLTPLVIETLTIQYREHPGWTAQLHYDNLKAALQGQDVTLPSYPTIRRYLKAHGLFRQSRPKRATAGAIAARDRLERLEVRSYEVEHTAALWHLDFHHGSRKVLTRAGTWETPMLLGIIDDHSRLLCHLQWYLDETAESLIHGLCQAIMKRGRPRALMTDNGAAMVAEETTNGLAMLGVLHQTTLPYSPHQNGKQECFWGQIEGRLLPMLEGEEGLTLGALNRATQAWVEREYHRSRHSEIGTTPLARYLEGPNVARECPSVTELSRAFRIEVQRRQRRSDGTVSLDGKRFEIPARYRTLPEVTLRYARWDLIQIDLVEPRTGTVLCPIHPLDKSAHADGARRALAPAPDLSPLPASGMAPLLRQLLAEYAATGSPSLYLPKEETR</sequence>
<dbReference type="PANTHER" id="PTHR35004">
    <property type="entry name" value="TRANSPOSASE RV3428C-RELATED"/>
    <property type="match status" value="1"/>
</dbReference>
<reference evidence="3" key="1">
    <citation type="submission" date="2014-03" db="EMBL/GenBank/DDBJ databases">
        <authorList>
            <person name="Genoscope - CEA"/>
        </authorList>
    </citation>
    <scope>NUCLEOTIDE SEQUENCE [LARGE SCALE GENOMIC DNA]</scope>
    <source>
        <strain evidence="3">CF27</strain>
    </source>
</reference>
<protein>
    <submittedName>
        <fullName evidence="3">Integrase catalytic region</fullName>
    </submittedName>
</protein>
<keyword evidence="5" id="KW-1185">Reference proteome</keyword>
<feature type="signal peptide" evidence="1">
    <location>
        <begin position="1"/>
        <end position="26"/>
    </location>
</feature>
<name>A0A060URV2_9PROT</name>
<dbReference type="SUPFAM" id="SSF53098">
    <property type="entry name" value="Ribonuclease H-like"/>
    <property type="match status" value="1"/>
</dbReference>
<accession>A0A060URV2</accession>
<dbReference type="InterPro" id="IPR001584">
    <property type="entry name" value="Integrase_cat-core"/>
</dbReference>
<dbReference type="Proteomes" id="UP000193925">
    <property type="component" value="Chromosome AFERRI"/>
</dbReference>
<organism evidence="3">
    <name type="scientific">Acidithiobacillus ferrivorans</name>
    <dbReference type="NCBI Taxonomy" id="160808"/>
    <lineage>
        <taxon>Bacteria</taxon>
        <taxon>Pseudomonadati</taxon>
        <taxon>Pseudomonadota</taxon>
        <taxon>Acidithiobacillia</taxon>
        <taxon>Acidithiobacillales</taxon>
        <taxon>Acidithiobacillaceae</taxon>
        <taxon>Acidithiobacillus</taxon>
    </lineage>
</organism>
<dbReference type="GO" id="GO:0003676">
    <property type="term" value="F:nucleic acid binding"/>
    <property type="evidence" value="ECO:0007669"/>
    <property type="project" value="InterPro"/>
</dbReference>
<dbReference type="AlphaFoldDB" id="A0A060URV2"/>
<dbReference type="Pfam" id="PF00665">
    <property type="entry name" value="rve"/>
    <property type="match status" value="1"/>
</dbReference>
<dbReference type="Gene3D" id="3.30.420.10">
    <property type="entry name" value="Ribonuclease H-like superfamily/Ribonuclease H"/>
    <property type="match status" value="1"/>
</dbReference>
<evidence type="ECO:0000313" key="3">
    <source>
        <dbReference type="EMBL" id="CDQ09483.1"/>
    </source>
</evidence>
<evidence type="ECO:0000256" key="1">
    <source>
        <dbReference type="SAM" id="SignalP"/>
    </source>
</evidence>
<evidence type="ECO:0000313" key="4">
    <source>
        <dbReference type="EMBL" id="SMH67269.1"/>
    </source>
</evidence>
<dbReference type="PROSITE" id="PS50994">
    <property type="entry name" value="INTEGRASE"/>
    <property type="match status" value="1"/>
</dbReference>
<dbReference type="PANTHER" id="PTHR35004:SF6">
    <property type="entry name" value="TRANSPOSASE"/>
    <property type="match status" value="1"/>
</dbReference>
<feature type="domain" description="Integrase catalytic" evidence="2">
    <location>
        <begin position="174"/>
        <end position="344"/>
    </location>
</feature>
<feature type="chain" id="PRO_5001588307" evidence="1">
    <location>
        <begin position="27"/>
        <end position="477"/>
    </location>
</feature>
<gene>
    <name evidence="3" type="ORF">AFERRI_30129</name>
    <name evidence="4" type="ORF">AFERRI_50470</name>
</gene>
<keyword evidence="1" id="KW-0732">Signal</keyword>
<evidence type="ECO:0000259" key="2">
    <source>
        <dbReference type="PROSITE" id="PS50994"/>
    </source>
</evidence>
<dbReference type="EMBL" id="LT841305">
    <property type="protein sequence ID" value="SMH67269.1"/>
    <property type="molecule type" value="Genomic_DNA"/>
</dbReference>
<dbReference type="InterPro" id="IPR012337">
    <property type="entry name" value="RNaseH-like_sf"/>
</dbReference>
<reference evidence="3" key="2">
    <citation type="submission" date="2014-07" db="EMBL/GenBank/DDBJ databases">
        <title>Initial genome analysis of the psychrotolerant acidophile Acidithiobacillus ferrivorans CF27: insights into iron and sulfur oxidation pathways and into biofilm formation.</title>
        <authorList>
            <person name="Talla E."/>
            <person name="Hedrich S."/>
            <person name="Mangenot S."/>
            <person name="Ji B."/>
            <person name="Johnson D.B."/>
            <person name="Barbe V."/>
            <person name="Bonnefoy V."/>
        </authorList>
    </citation>
    <scope>NUCLEOTIDE SEQUENCE [LARGE SCALE GENOMIC DNA]</scope>
    <source>
        <strain evidence="3">CF27</strain>
    </source>
</reference>
<dbReference type="InterPro" id="IPR036397">
    <property type="entry name" value="RNaseH_sf"/>
</dbReference>
<dbReference type="RefSeq" id="WP_035191830.1">
    <property type="nucleotide sequence ID" value="NZ_CCCS020000023.1"/>
</dbReference>
<reference evidence="4 5" key="3">
    <citation type="submission" date="2017-03" db="EMBL/GenBank/DDBJ databases">
        <authorList>
            <person name="Regsiter A."/>
            <person name="William W."/>
        </authorList>
    </citation>
    <scope>NUCLEOTIDE SEQUENCE [LARGE SCALE GENOMIC DNA]</scope>
    <source>
        <strain evidence="4">PRJEB5721</strain>
    </source>
</reference>
<proteinExistence type="predicted"/>
<dbReference type="GO" id="GO:0015074">
    <property type="term" value="P:DNA integration"/>
    <property type="evidence" value="ECO:0007669"/>
    <property type="project" value="InterPro"/>
</dbReference>